<dbReference type="InterPro" id="IPR037066">
    <property type="entry name" value="Plug_dom_sf"/>
</dbReference>
<dbReference type="GO" id="GO:0009279">
    <property type="term" value="C:cell outer membrane"/>
    <property type="evidence" value="ECO:0007669"/>
    <property type="project" value="UniProtKB-SubCell"/>
</dbReference>
<keyword evidence="6 9" id="KW-0472">Membrane</keyword>
<comment type="subcellular location">
    <subcellularLocation>
        <location evidence="1 9">Cell outer membrane</location>
        <topology evidence="1 9">Multi-pass membrane protein</topology>
    </subcellularLocation>
</comment>
<feature type="domain" description="PEGA" evidence="12">
    <location>
        <begin position="145"/>
        <end position="192"/>
    </location>
</feature>
<evidence type="ECO:0000256" key="5">
    <source>
        <dbReference type="ARBA" id="ARBA00022729"/>
    </source>
</evidence>
<dbReference type="EMBL" id="CP012673">
    <property type="protein sequence ID" value="AUX45345.1"/>
    <property type="molecule type" value="Genomic_DNA"/>
</dbReference>
<evidence type="ECO:0000256" key="10">
    <source>
        <dbReference type="SAM" id="MobiDB-lite"/>
    </source>
</evidence>
<dbReference type="Gene3D" id="2.40.170.20">
    <property type="entry name" value="TonB-dependent receptor, beta-barrel domain"/>
    <property type="match status" value="1"/>
</dbReference>
<dbReference type="PROSITE" id="PS50005">
    <property type="entry name" value="TPR"/>
    <property type="match status" value="1"/>
</dbReference>
<feature type="region of interest" description="Disordered" evidence="10">
    <location>
        <begin position="1"/>
        <end position="27"/>
    </location>
</feature>
<dbReference type="Pfam" id="PF07715">
    <property type="entry name" value="Plug"/>
    <property type="match status" value="1"/>
</dbReference>
<dbReference type="PROSITE" id="PS52016">
    <property type="entry name" value="TONB_DEPENDENT_REC_3"/>
    <property type="match status" value="1"/>
</dbReference>
<keyword evidence="5" id="KW-0732">Signal</keyword>
<evidence type="ECO:0008006" key="15">
    <source>
        <dbReference type="Google" id="ProtNLM"/>
    </source>
</evidence>
<evidence type="ECO:0000256" key="9">
    <source>
        <dbReference type="PROSITE-ProRule" id="PRU01360"/>
    </source>
</evidence>
<dbReference type="Gene3D" id="2.170.130.10">
    <property type="entry name" value="TonB-dependent receptor, plug domain"/>
    <property type="match status" value="1"/>
</dbReference>
<evidence type="ECO:0000259" key="11">
    <source>
        <dbReference type="Pfam" id="PF07715"/>
    </source>
</evidence>
<dbReference type="Proteomes" id="UP000238348">
    <property type="component" value="Chromosome"/>
</dbReference>
<dbReference type="PANTHER" id="PTHR30069:SF29">
    <property type="entry name" value="HEMOGLOBIN AND HEMOGLOBIN-HAPTOGLOBIN-BINDING PROTEIN 1-RELATED"/>
    <property type="match status" value="1"/>
</dbReference>
<gene>
    <name evidence="13" type="ORF">SOCE26_068270</name>
</gene>
<evidence type="ECO:0000313" key="14">
    <source>
        <dbReference type="Proteomes" id="UP000238348"/>
    </source>
</evidence>
<name>A0A2L0F1A3_SORCE</name>
<proteinExistence type="inferred from homology"/>
<keyword evidence="3 9" id="KW-1134">Transmembrane beta strand</keyword>
<evidence type="ECO:0000256" key="4">
    <source>
        <dbReference type="ARBA" id="ARBA00022692"/>
    </source>
</evidence>
<dbReference type="Pfam" id="PF08308">
    <property type="entry name" value="PEGA"/>
    <property type="match status" value="3"/>
</dbReference>
<dbReference type="PANTHER" id="PTHR30069">
    <property type="entry name" value="TONB-DEPENDENT OUTER MEMBRANE RECEPTOR"/>
    <property type="match status" value="1"/>
</dbReference>
<evidence type="ECO:0000256" key="6">
    <source>
        <dbReference type="ARBA" id="ARBA00023136"/>
    </source>
</evidence>
<evidence type="ECO:0000259" key="12">
    <source>
        <dbReference type="Pfam" id="PF08308"/>
    </source>
</evidence>
<evidence type="ECO:0000313" key="13">
    <source>
        <dbReference type="EMBL" id="AUX45345.1"/>
    </source>
</evidence>
<feature type="domain" description="PEGA" evidence="12">
    <location>
        <begin position="290"/>
        <end position="351"/>
    </location>
</feature>
<dbReference type="SUPFAM" id="SSF48452">
    <property type="entry name" value="TPR-like"/>
    <property type="match status" value="1"/>
</dbReference>
<dbReference type="InterPro" id="IPR012910">
    <property type="entry name" value="Plug_dom"/>
</dbReference>
<dbReference type="InterPro" id="IPR011990">
    <property type="entry name" value="TPR-like_helical_dom_sf"/>
</dbReference>
<keyword evidence="2 9" id="KW-0813">Transport</keyword>
<dbReference type="GO" id="GO:0015344">
    <property type="term" value="F:siderophore uptake transmembrane transporter activity"/>
    <property type="evidence" value="ECO:0007669"/>
    <property type="project" value="TreeGrafter"/>
</dbReference>
<evidence type="ECO:0000256" key="2">
    <source>
        <dbReference type="ARBA" id="ARBA00022448"/>
    </source>
</evidence>
<feature type="domain" description="PEGA" evidence="12">
    <location>
        <begin position="228"/>
        <end position="287"/>
    </location>
</feature>
<keyword evidence="7 9" id="KW-0998">Cell outer membrane</keyword>
<comment type="similarity">
    <text evidence="9">Belongs to the TonB-dependent receptor family.</text>
</comment>
<sequence>MPTAREPLASSAKPPRPHGAPGSTPRCARRPARALAALLAASIAASGARAARADGLADEAELHFEIGRERFKRGDYRGAIEHFLASNRLVPNRNVVFNIALGYEELNRFADAHRYYIDARLRETNPQMLADIDAAIARIAPQVAVLRIETTPPGATIYLDRLDLGSRGSTPRPLAVPEGRYRILLALDGHELAVVEGVDARLGQEALVAVPLTRIVGTVRALSRGAEGADVRVDRADGEVACQAPCSVDLPPGRHTLYFSRDGFQTARQEVTVAPREVVEVTAALSPLTGSVLVRTNEREALIEIDGRSVGFTPAVIQGVPAGRRHVRLSLHGFNPIERDIDVNAGQQAELVDLRMIPSRQVEAASRYRENIDDAPASVSVVEQRELRAFGYPTLAEALRGVRGVYLSNDHDLFTFGIRGLGEPGDYNSRVLLLSDGHPLNDNVMNGALFTGAEGRAGLNDVYHIEVIRGPGSLLYGTGAFSGVINIVPFPRDTQTGVYAGAGAYDDTTLHAHAGFTYRAARDAGVRASVSGARSEGRDLEVELREPEGGNAARTVHGANRFRSGGVVGRAWVGPLTAQWFWGMRTKRMPAGMVSALFDDPRTVYDDHRMMAELRFEPRVSDEVHILARAHVNHATFHGEFAPTSVEDYTSTWLGGELRAVWAPRPSWRLTAGGELQVHPQATMLGKQEDVTYVDVHKPHRSGAGYVVAEGSLLAWLRLSAGARVDVNSLFDPVVTSRLAAIAKPWPGGLLKLMGGNAFRAPGIFERHYTTVGQRPGVDPASELDLEPELALTGEAELSHRFDDDWVGLVAGHVSRISEFITAAPDTPGEMGEKVVRNVNVESPAFLAGAELELRREWREGWMLGASYGYERAKYADTGNTMFNIPEHLGSVRAVVPLLGDAVTAALRVSLEAPRRISVEGDARTRGGVVADLAFSGELPQFHARYVLGMYNLTNTRYEYPVKETFHIRTSPQSGRTVLLDLAVSYP</sequence>
<reference evidence="13 14" key="1">
    <citation type="submission" date="2015-09" db="EMBL/GenBank/DDBJ databases">
        <title>Sorangium comparison.</title>
        <authorList>
            <person name="Zaburannyi N."/>
            <person name="Bunk B."/>
            <person name="Overmann J."/>
            <person name="Mueller R."/>
        </authorList>
    </citation>
    <scope>NUCLEOTIDE SEQUENCE [LARGE SCALE GENOMIC DNA]</scope>
    <source>
        <strain evidence="13 14">So ce26</strain>
    </source>
</reference>
<evidence type="ECO:0000256" key="7">
    <source>
        <dbReference type="ARBA" id="ARBA00023237"/>
    </source>
</evidence>
<dbReference type="InterPro" id="IPR019734">
    <property type="entry name" value="TPR_rpt"/>
</dbReference>
<keyword evidence="4 9" id="KW-0812">Transmembrane</keyword>
<dbReference type="InterPro" id="IPR039426">
    <property type="entry name" value="TonB-dep_rcpt-like"/>
</dbReference>
<dbReference type="InterPro" id="IPR013229">
    <property type="entry name" value="PEGA"/>
</dbReference>
<evidence type="ECO:0000256" key="1">
    <source>
        <dbReference type="ARBA" id="ARBA00004571"/>
    </source>
</evidence>
<protein>
    <recommendedName>
        <fullName evidence="15">TonB-dependent receptor</fullName>
    </recommendedName>
</protein>
<evidence type="ECO:0000256" key="8">
    <source>
        <dbReference type="PROSITE-ProRule" id="PRU00339"/>
    </source>
</evidence>
<keyword evidence="8" id="KW-0802">TPR repeat</keyword>
<organism evidence="13 14">
    <name type="scientific">Sorangium cellulosum</name>
    <name type="common">Polyangium cellulosum</name>
    <dbReference type="NCBI Taxonomy" id="56"/>
    <lineage>
        <taxon>Bacteria</taxon>
        <taxon>Pseudomonadati</taxon>
        <taxon>Myxococcota</taxon>
        <taxon>Polyangia</taxon>
        <taxon>Polyangiales</taxon>
        <taxon>Polyangiaceae</taxon>
        <taxon>Sorangium</taxon>
    </lineage>
</organism>
<dbReference type="RefSeq" id="WP_104983737.1">
    <property type="nucleotide sequence ID" value="NZ_CP012673.1"/>
</dbReference>
<feature type="domain" description="TonB-dependent receptor plug" evidence="11">
    <location>
        <begin position="373"/>
        <end position="484"/>
    </location>
</feature>
<evidence type="ECO:0000256" key="3">
    <source>
        <dbReference type="ARBA" id="ARBA00022452"/>
    </source>
</evidence>
<feature type="repeat" description="TPR" evidence="8">
    <location>
        <begin position="60"/>
        <end position="93"/>
    </location>
</feature>
<dbReference type="GO" id="GO:0044718">
    <property type="term" value="P:siderophore transmembrane transport"/>
    <property type="evidence" value="ECO:0007669"/>
    <property type="project" value="TreeGrafter"/>
</dbReference>
<dbReference type="SUPFAM" id="SSF56935">
    <property type="entry name" value="Porins"/>
    <property type="match status" value="1"/>
</dbReference>
<accession>A0A2L0F1A3</accession>
<dbReference type="OrthoDB" id="9800913at2"/>
<dbReference type="Gene3D" id="1.25.40.10">
    <property type="entry name" value="Tetratricopeptide repeat domain"/>
    <property type="match status" value="1"/>
</dbReference>
<dbReference type="AlphaFoldDB" id="A0A2L0F1A3"/>
<dbReference type="InterPro" id="IPR036942">
    <property type="entry name" value="Beta-barrel_TonB_sf"/>
</dbReference>